<organism evidence="9 10">
    <name type="scientific">Saccharibacillus brassicae</name>
    <dbReference type="NCBI Taxonomy" id="2583377"/>
    <lineage>
        <taxon>Bacteria</taxon>
        <taxon>Bacillati</taxon>
        <taxon>Bacillota</taxon>
        <taxon>Bacilli</taxon>
        <taxon>Bacillales</taxon>
        <taxon>Paenibacillaceae</taxon>
        <taxon>Saccharibacillus</taxon>
    </lineage>
</organism>
<dbReference type="NCBIfam" id="NF005591">
    <property type="entry name" value="PRK07318.1"/>
    <property type="match status" value="1"/>
</dbReference>
<reference evidence="9 10" key="1">
    <citation type="submission" date="2019-06" db="EMBL/GenBank/DDBJ databases">
        <title>Saccharibacillus brassicae sp. nov., an endophytic bacterium isolated from Chinese cabbage seeds (Brassica pekinensis).</title>
        <authorList>
            <person name="Jiang L."/>
            <person name="Lee J."/>
            <person name="Kim S.W."/>
        </authorList>
    </citation>
    <scope>NUCLEOTIDE SEQUENCE [LARGE SCALE GENOMIC DNA]</scope>
    <source>
        <strain evidence="10">KCTC 43072 / ATSA2</strain>
    </source>
</reference>
<evidence type="ECO:0000256" key="8">
    <source>
        <dbReference type="ARBA" id="ARBA00023049"/>
    </source>
</evidence>
<evidence type="ECO:0000313" key="9">
    <source>
        <dbReference type="EMBL" id="QDH22700.1"/>
    </source>
</evidence>
<keyword evidence="7" id="KW-0224">Dipeptidase</keyword>
<evidence type="ECO:0000256" key="4">
    <source>
        <dbReference type="ARBA" id="ARBA00022723"/>
    </source>
</evidence>
<dbReference type="EMBL" id="CP041217">
    <property type="protein sequence ID" value="QDH22700.1"/>
    <property type="molecule type" value="Genomic_DNA"/>
</dbReference>
<dbReference type="OrthoDB" id="9761532at2"/>
<dbReference type="PANTHER" id="PTHR43808:SF31">
    <property type="entry name" value="N-ACETYL-L-CITRULLINE DEACETYLASE"/>
    <property type="match status" value="1"/>
</dbReference>
<keyword evidence="4" id="KW-0479">Metal-binding</keyword>
<dbReference type="GO" id="GO:0006508">
    <property type="term" value="P:proteolysis"/>
    <property type="evidence" value="ECO:0007669"/>
    <property type="project" value="UniProtKB-KW"/>
</dbReference>
<dbReference type="InterPro" id="IPR010964">
    <property type="entry name" value="M20A_pepV-rel"/>
</dbReference>
<comment type="similarity">
    <text evidence="2">Belongs to the peptidase M20A family.</text>
</comment>
<accession>A0A4Y6V1R5</accession>
<dbReference type="InterPro" id="IPR001261">
    <property type="entry name" value="ArgE/DapE_CS"/>
</dbReference>
<name>A0A4Y6V1R5_SACBS</name>
<dbReference type="InterPro" id="IPR036264">
    <property type="entry name" value="Bact_exopeptidase_dim_dom"/>
</dbReference>
<evidence type="ECO:0000313" key="10">
    <source>
        <dbReference type="Proteomes" id="UP000316968"/>
    </source>
</evidence>
<dbReference type="Proteomes" id="UP000316968">
    <property type="component" value="Chromosome"/>
</dbReference>
<dbReference type="Pfam" id="PF01546">
    <property type="entry name" value="Peptidase_M20"/>
    <property type="match status" value="1"/>
</dbReference>
<comment type="cofactor">
    <cofactor evidence="1">
        <name>Zn(2+)</name>
        <dbReference type="ChEBI" id="CHEBI:29105"/>
    </cofactor>
</comment>
<proteinExistence type="inferred from homology"/>
<keyword evidence="6" id="KW-0862">Zinc</keyword>
<dbReference type="PROSITE" id="PS00758">
    <property type="entry name" value="ARGE_DAPE_CPG2_1"/>
    <property type="match status" value="1"/>
</dbReference>
<evidence type="ECO:0000256" key="2">
    <source>
        <dbReference type="ARBA" id="ARBA00006247"/>
    </source>
</evidence>
<dbReference type="NCBIfam" id="TIGR01887">
    <property type="entry name" value="dipeptidaselike"/>
    <property type="match status" value="1"/>
</dbReference>
<evidence type="ECO:0000256" key="6">
    <source>
        <dbReference type="ARBA" id="ARBA00022833"/>
    </source>
</evidence>
<dbReference type="GO" id="GO:0016805">
    <property type="term" value="F:dipeptidase activity"/>
    <property type="evidence" value="ECO:0007669"/>
    <property type="project" value="UniProtKB-KW"/>
</dbReference>
<dbReference type="GO" id="GO:0008777">
    <property type="term" value="F:acetylornithine deacetylase activity"/>
    <property type="evidence" value="ECO:0007669"/>
    <property type="project" value="TreeGrafter"/>
</dbReference>
<dbReference type="GO" id="GO:0008237">
    <property type="term" value="F:metallopeptidase activity"/>
    <property type="evidence" value="ECO:0007669"/>
    <property type="project" value="UniProtKB-KW"/>
</dbReference>
<keyword evidence="10" id="KW-1185">Reference proteome</keyword>
<dbReference type="PROSITE" id="PS00759">
    <property type="entry name" value="ARGE_DAPE_CPG2_2"/>
    <property type="match status" value="1"/>
</dbReference>
<evidence type="ECO:0000256" key="7">
    <source>
        <dbReference type="ARBA" id="ARBA00022997"/>
    </source>
</evidence>
<evidence type="ECO:0000256" key="5">
    <source>
        <dbReference type="ARBA" id="ARBA00022801"/>
    </source>
</evidence>
<evidence type="ECO:0000256" key="3">
    <source>
        <dbReference type="ARBA" id="ARBA00022670"/>
    </source>
</evidence>
<keyword evidence="3" id="KW-0645">Protease</keyword>
<dbReference type="InterPro" id="IPR002933">
    <property type="entry name" value="Peptidase_M20"/>
</dbReference>
<dbReference type="Gene3D" id="3.40.630.10">
    <property type="entry name" value="Zn peptidases"/>
    <property type="match status" value="1"/>
</dbReference>
<dbReference type="AlphaFoldDB" id="A0A4Y6V1R5"/>
<keyword evidence="8" id="KW-0482">Metalloprotease</keyword>
<dbReference type="GO" id="GO:0006526">
    <property type="term" value="P:L-arginine biosynthetic process"/>
    <property type="evidence" value="ECO:0007669"/>
    <property type="project" value="TreeGrafter"/>
</dbReference>
<keyword evidence="5" id="KW-0378">Hydrolase</keyword>
<evidence type="ECO:0000256" key="1">
    <source>
        <dbReference type="ARBA" id="ARBA00001947"/>
    </source>
</evidence>
<dbReference type="SUPFAM" id="SSF55031">
    <property type="entry name" value="Bacterial exopeptidase dimerisation domain"/>
    <property type="match status" value="1"/>
</dbReference>
<gene>
    <name evidence="9" type="primary">pepV</name>
    <name evidence="9" type="ORF">FFV09_18750</name>
</gene>
<dbReference type="Gene3D" id="3.30.70.360">
    <property type="match status" value="2"/>
</dbReference>
<protein>
    <submittedName>
        <fullName evidence="9">Dipeptidase PepV</fullName>
    </submittedName>
</protein>
<dbReference type="KEGG" id="saca:FFV09_18750"/>
<dbReference type="GO" id="GO:0008270">
    <property type="term" value="F:zinc ion binding"/>
    <property type="evidence" value="ECO:0007669"/>
    <property type="project" value="InterPro"/>
</dbReference>
<dbReference type="PANTHER" id="PTHR43808">
    <property type="entry name" value="ACETYLORNITHINE DEACETYLASE"/>
    <property type="match status" value="1"/>
</dbReference>
<sequence>MIDWQKEAEARREDLLRDLDGLLRIQSVKDPATMSRKRPMGAAIAEALDYMLELTEQMGLDVKNVDGYAGHAQYGNFDPETTVGILGHVDVVPATGTWTSPPFEPSIRAGKLYARGAIDDKGPTIAALYGLKIVQELGLPLTKNVRLIFGTDEESGMSCMRHYAEQETMPKVGFAPDAEFPMIYAEKGQFNPTLVPKRLPKETKSLVKLESFESGLRINMVPERAHAVLSGDIRPLVEAFEDFCREHRVTGEAEINAGQAMFTLTGVSAHGSEPASGVNAGTTLALFLKDASFQPEGKAFIDLLNALHEDFHGEKIGIACSDDITGPLTVNPGVISFGFGEGETQIGLTARCPVSADYGWIKARLEECVDGFDYRISDVREASSHYVDPSEPVIKALQTAYAEMTGEEPTLLTTGGATYAKFMQKGVAFGACFPGKEMTAHQADEYIEIDDLLKATAIYARAIYELAK</sequence>
<dbReference type="RefSeq" id="WP_141449241.1">
    <property type="nucleotide sequence ID" value="NZ_CP041217.1"/>
</dbReference>
<dbReference type="InterPro" id="IPR050072">
    <property type="entry name" value="Peptidase_M20A"/>
</dbReference>
<dbReference type="SUPFAM" id="SSF53187">
    <property type="entry name" value="Zn-dependent exopeptidases"/>
    <property type="match status" value="1"/>
</dbReference>